<protein>
    <recommendedName>
        <fullName evidence="6">FAD/NAD(P)-binding domain-containing protein</fullName>
    </recommendedName>
</protein>
<dbReference type="KEGG" id="pfj:MYCFIDRAFT_217008"/>
<dbReference type="Pfam" id="PF13738">
    <property type="entry name" value="Pyr_redox_3"/>
    <property type="match status" value="1"/>
</dbReference>
<dbReference type="GO" id="GO:0016491">
    <property type="term" value="F:oxidoreductase activity"/>
    <property type="evidence" value="ECO:0007669"/>
    <property type="project" value="UniProtKB-KW"/>
</dbReference>
<dbReference type="HOGENOM" id="CLU_019225_1_0_1"/>
<dbReference type="Proteomes" id="UP000016932">
    <property type="component" value="Unassembled WGS sequence"/>
</dbReference>
<keyword evidence="5" id="KW-1185">Reference proteome</keyword>
<dbReference type="Gene3D" id="3.50.50.60">
    <property type="entry name" value="FAD/NAD(P)-binding domain"/>
    <property type="match status" value="1"/>
</dbReference>
<dbReference type="EMBL" id="KB446564">
    <property type="protein sequence ID" value="EME78206.1"/>
    <property type="molecule type" value="Genomic_DNA"/>
</dbReference>
<sequence length="612" mass="69329">MPRPSLENNAGTHPGLHTYEVIVIGAGICGLSSAKSYLHCSPNTSLLILDDHKTLGGVWSQENIYPALRTNNHRGTFELPDFPFSDKYGIPPGAHPTGAAMHQYFCDYAEKFGLVRCLRLETRVTAVEKGQGGWRVSVESSSTAGGKYEVFTEKLIIAVGLTSKPLKMTVRGQDSYGAPHLHAGSLAREVPELVEEGKVERVTVYGGSKFAWDSVYAFASRGKEVDWVIAKSGHGSTWILNVTMVLPIFGTIWAERLVTTRFIDWFSPSVFGGLDGSGWWRWILHSTRVGRKIVAGFWKTVQKDMLEQSGFNAHPSLEKVKPDCELFDIATSFSTLNYPTNILDYIASGQVKVHREDISHMSDHKIHLKNGTELRSDAFIASSGWDWRPKFDLKPESMHAEFGVPSQNYSPEEKQLWEAYDRKADAEIFRRFPMLRNRKYPPVAHEERKANPLDALSGKQEKYEPQRLYRCIAPPGLAARGDRSLAFSQPNNVSHAITDELAGLWIYAYLNDKLSIDPQRDLGMDEVYYSAALYQRWSWRRHPYGFGQRWVDMMWDAVPYHDVLLKDLGLTPTRKPGWGPLRWFREAFVPYTTADYRGVADEWLAKQKMKSV</sequence>
<name>M3A1F1_PSEFD</name>
<keyword evidence="2" id="KW-0274">FAD</keyword>
<dbReference type="InterPro" id="IPR050346">
    <property type="entry name" value="FMO-like"/>
</dbReference>
<accession>M3A1F1</accession>
<dbReference type="InterPro" id="IPR036188">
    <property type="entry name" value="FAD/NAD-bd_sf"/>
</dbReference>
<evidence type="ECO:0000256" key="3">
    <source>
        <dbReference type="ARBA" id="ARBA00023002"/>
    </source>
</evidence>
<gene>
    <name evidence="4" type="ORF">MYCFIDRAFT_217008</name>
</gene>
<dbReference type="eggNOG" id="KOG1399">
    <property type="taxonomic scope" value="Eukaryota"/>
</dbReference>
<dbReference type="OrthoDB" id="2915840at2759"/>
<keyword evidence="1" id="KW-0285">Flavoprotein</keyword>
<dbReference type="PANTHER" id="PTHR23023">
    <property type="entry name" value="DIMETHYLANILINE MONOOXYGENASE"/>
    <property type="match status" value="1"/>
</dbReference>
<evidence type="ECO:0000256" key="2">
    <source>
        <dbReference type="ARBA" id="ARBA00022827"/>
    </source>
</evidence>
<dbReference type="SUPFAM" id="SSF51905">
    <property type="entry name" value="FAD/NAD(P)-binding domain"/>
    <property type="match status" value="1"/>
</dbReference>
<evidence type="ECO:0000256" key="1">
    <source>
        <dbReference type="ARBA" id="ARBA00022630"/>
    </source>
</evidence>
<keyword evidence="3" id="KW-0560">Oxidoreductase</keyword>
<proteinExistence type="predicted"/>
<evidence type="ECO:0000313" key="4">
    <source>
        <dbReference type="EMBL" id="EME78206.1"/>
    </source>
</evidence>
<organism evidence="4 5">
    <name type="scientific">Pseudocercospora fijiensis (strain CIRAD86)</name>
    <name type="common">Black leaf streak disease fungus</name>
    <name type="synonym">Mycosphaerella fijiensis</name>
    <dbReference type="NCBI Taxonomy" id="383855"/>
    <lineage>
        <taxon>Eukaryota</taxon>
        <taxon>Fungi</taxon>
        <taxon>Dikarya</taxon>
        <taxon>Ascomycota</taxon>
        <taxon>Pezizomycotina</taxon>
        <taxon>Dothideomycetes</taxon>
        <taxon>Dothideomycetidae</taxon>
        <taxon>Mycosphaerellales</taxon>
        <taxon>Mycosphaerellaceae</taxon>
        <taxon>Pseudocercospora</taxon>
    </lineage>
</organism>
<dbReference type="RefSeq" id="XP_007931876.1">
    <property type="nucleotide sequence ID" value="XM_007933685.1"/>
</dbReference>
<dbReference type="AlphaFoldDB" id="M3A1F1"/>
<evidence type="ECO:0000313" key="5">
    <source>
        <dbReference type="Proteomes" id="UP000016932"/>
    </source>
</evidence>
<reference evidence="4 5" key="1">
    <citation type="journal article" date="2012" name="PLoS Pathog.">
        <title>Diverse lifestyles and strategies of plant pathogenesis encoded in the genomes of eighteen Dothideomycetes fungi.</title>
        <authorList>
            <person name="Ohm R.A."/>
            <person name="Feau N."/>
            <person name="Henrissat B."/>
            <person name="Schoch C.L."/>
            <person name="Horwitz B.A."/>
            <person name="Barry K.W."/>
            <person name="Condon B.J."/>
            <person name="Copeland A.C."/>
            <person name="Dhillon B."/>
            <person name="Glaser F."/>
            <person name="Hesse C.N."/>
            <person name="Kosti I."/>
            <person name="LaButti K."/>
            <person name="Lindquist E.A."/>
            <person name="Lucas S."/>
            <person name="Salamov A.A."/>
            <person name="Bradshaw R.E."/>
            <person name="Ciuffetti L."/>
            <person name="Hamelin R.C."/>
            <person name="Kema G.H.J."/>
            <person name="Lawrence C."/>
            <person name="Scott J.A."/>
            <person name="Spatafora J.W."/>
            <person name="Turgeon B.G."/>
            <person name="de Wit P.J.G.M."/>
            <person name="Zhong S."/>
            <person name="Goodwin S.B."/>
            <person name="Grigoriev I.V."/>
        </authorList>
    </citation>
    <scope>NUCLEOTIDE SEQUENCE [LARGE SCALE GENOMIC DNA]</scope>
    <source>
        <strain evidence="4 5">CIRAD86</strain>
    </source>
</reference>
<dbReference type="GeneID" id="19338343"/>
<dbReference type="VEuPathDB" id="FungiDB:MYCFIDRAFT_217008"/>
<evidence type="ECO:0008006" key="6">
    <source>
        <dbReference type="Google" id="ProtNLM"/>
    </source>
</evidence>